<evidence type="ECO:0000256" key="1">
    <source>
        <dbReference type="ARBA" id="ARBA00006566"/>
    </source>
</evidence>
<organism evidence="10 11">
    <name type="scientific">Brachybacterium kimchii</name>
    <dbReference type="NCBI Taxonomy" id="2942909"/>
    <lineage>
        <taxon>Bacteria</taxon>
        <taxon>Bacillati</taxon>
        <taxon>Actinomycetota</taxon>
        <taxon>Actinomycetes</taxon>
        <taxon>Micrococcales</taxon>
        <taxon>Dermabacteraceae</taxon>
        <taxon>Brachybacterium</taxon>
    </lineage>
</organism>
<dbReference type="InterPro" id="IPR020568">
    <property type="entry name" value="Ribosomal_Su5_D2-typ_SF"/>
</dbReference>
<dbReference type="SUPFAM" id="SSF54211">
    <property type="entry name" value="Ribosomal protein S5 domain 2-like"/>
    <property type="match status" value="1"/>
</dbReference>
<dbReference type="RefSeq" id="WP_249478289.1">
    <property type="nucleotide sequence ID" value="NZ_CP097218.1"/>
</dbReference>
<keyword evidence="6" id="KW-0299">Galactose metabolism</keyword>
<dbReference type="Pfam" id="PF00288">
    <property type="entry name" value="GHMP_kinases_N"/>
    <property type="match status" value="1"/>
</dbReference>
<evidence type="ECO:0000256" key="2">
    <source>
        <dbReference type="ARBA" id="ARBA00022679"/>
    </source>
</evidence>
<evidence type="ECO:0000313" key="11">
    <source>
        <dbReference type="Proteomes" id="UP001055868"/>
    </source>
</evidence>
<evidence type="ECO:0000259" key="8">
    <source>
        <dbReference type="Pfam" id="PF08544"/>
    </source>
</evidence>
<gene>
    <name evidence="10" type="ORF">M4486_16075</name>
</gene>
<dbReference type="Gene3D" id="3.30.230.10">
    <property type="match status" value="1"/>
</dbReference>
<sequence length="412" mass="43894">MTASSSLPDEVAWFVPGRVEMLGKHTDYAGGRSLLAAVDRGHTVTARAREDRMLLVTSSIARETLEIDLDAEPSGRLGAGHWSGYVRTVVDRLRANFPGRSRGAEISIESDLPLAAGMSSSSALVVGLALAYGELCRMGDEPAYREVVTDRERLAEYLGCVENGQSYGPLAGHRGVGTFGGSEDHVAMLCGREGQMVQYSFCPVGFERAVPFPEDRALVIAVSGVQAEKTGSALEHYNRVSLSARDIVGIWNERTGRHDATLGDVVAADPGAADELRALIDPGTYLSARLSQFLEESERIIPAATDALAAGDLATFGSLVDESQQLAEEGLGNQTPETVALQRLAREMGADAASAFGAGFGGSVWAMVPAERADRFAVDWVDRYADTFPVAGRAATWLVTRPGPPAHRVRSS</sequence>
<dbReference type="InterPro" id="IPR006204">
    <property type="entry name" value="GHMP_kinase_N_dom"/>
</dbReference>
<dbReference type="InterPro" id="IPR006203">
    <property type="entry name" value="GHMP_knse_ATP-bd_CS"/>
</dbReference>
<evidence type="ECO:0000256" key="3">
    <source>
        <dbReference type="ARBA" id="ARBA00022741"/>
    </source>
</evidence>
<dbReference type="Pfam" id="PF10509">
    <property type="entry name" value="GalKase_gal_bdg"/>
    <property type="match status" value="1"/>
</dbReference>
<evidence type="ECO:0000256" key="6">
    <source>
        <dbReference type="ARBA" id="ARBA00023144"/>
    </source>
</evidence>
<keyword evidence="6" id="KW-0119">Carbohydrate metabolism</keyword>
<dbReference type="PIRSF" id="PIRSF000530">
    <property type="entry name" value="Galactokinase"/>
    <property type="match status" value="1"/>
</dbReference>
<dbReference type="PRINTS" id="PR00473">
    <property type="entry name" value="GALCTOKINASE"/>
</dbReference>
<dbReference type="InterPro" id="IPR036554">
    <property type="entry name" value="GHMP_kinase_C_sf"/>
</dbReference>
<dbReference type="PRINTS" id="PR00959">
    <property type="entry name" value="MEVGALKINASE"/>
</dbReference>
<feature type="domain" description="Galactokinase N-terminal" evidence="9">
    <location>
        <begin position="9"/>
        <end position="47"/>
    </location>
</feature>
<dbReference type="Gene3D" id="3.30.70.890">
    <property type="entry name" value="GHMP kinase, C-terminal domain"/>
    <property type="match status" value="1"/>
</dbReference>
<dbReference type="InterPro" id="IPR013750">
    <property type="entry name" value="GHMP_kinase_C_dom"/>
</dbReference>
<reference evidence="10" key="1">
    <citation type="submission" date="2022-05" db="EMBL/GenBank/DDBJ databases">
        <title>Genomic analysis of Brachybacterium sp. CBA3104.</title>
        <authorList>
            <person name="Roh S.W."/>
            <person name="Kim Y.B."/>
            <person name="Kim Y."/>
        </authorList>
    </citation>
    <scope>NUCLEOTIDE SEQUENCE</scope>
    <source>
        <strain evidence="10">CBA3104</strain>
    </source>
</reference>
<dbReference type="InterPro" id="IPR006206">
    <property type="entry name" value="Mevalonate/galactokinase"/>
</dbReference>
<evidence type="ECO:0000313" key="10">
    <source>
        <dbReference type="EMBL" id="UQN29127.1"/>
    </source>
</evidence>
<dbReference type="InterPro" id="IPR000705">
    <property type="entry name" value="Galactokinase"/>
</dbReference>
<feature type="domain" description="GHMP kinase C-terminal" evidence="8">
    <location>
        <begin position="306"/>
        <end position="384"/>
    </location>
</feature>
<dbReference type="Pfam" id="PF08544">
    <property type="entry name" value="GHMP_kinases_C"/>
    <property type="match status" value="1"/>
</dbReference>
<dbReference type="PANTHER" id="PTHR10457">
    <property type="entry name" value="MEVALONATE KINASE/GALACTOKINASE"/>
    <property type="match status" value="1"/>
</dbReference>
<evidence type="ECO:0000259" key="7">
    <source>
        <dbReference type="Pfam" id="PF00288"/>
    </source>
</evidence>
<keyword evidence="2" id="KW-0808">Transferase</keyword>
<name>A0ABY4N3J6_9MICO</name>
<comment type="similarity">
    <text evidence="1">Belongs to the GHMP kinase family. GalK subfamily.</text>
</comment>
<keyword evidence="3" id="KW-0547">Nucleotide-binding</keyword>
<dbReference type="PROSITE" id="PS00627">
    <property type="entry name" value="GHMP_KINASES_ATP"/>
    <property type="match status" value="1"/>
</dbReference>
<feature type="domain" description="GHMP kinase N-terminal" evidence="7">
    <location>
        <begin position="85"/>
        <end position="157"/>
    </location>
</feature>
<dbReference type="Proteomes" id="UP001055868">
    <property type="component" value="Chromosome"/>
</dbReference>
<evidence type="ECO:0000256" key="4">
    <source>
        <dbReference type="ARBA" id="ARBA00022777"/>
    </source>
</evidence>
<dbReference type="InterPro" id="IPR019539">
    <property type="entry name" value="GalKase_N"/>
</dbReference>
<keyword evidence="4" id="KW-0418">Kinase</keyword>
<dbReference type="EMBL" id="CP097218">
    <property type="protein sequence ID" value="UQN29127.1"/>
    <property type="molecule type" value="Genomic_DNA"/>
</dbReference>
<evidence type="ECO:0000256" key="5">
    <source>
        <dbReference type="ARBA" id="ARBA00022840"/>
    </source>
</evidence>
<dbReference type="PANTHER" id="PTHR10457:SF7">
    <property type="entry name" value="GALACTOKINASE-RELATED"/>
    <property type="match status" value="1"/>
</dbReference>
<keyword evidence="11" id="KW-1185">Reference proteome</keyword>
<dbReference type="InterPro" id="IPR014721">
    <property type="entry name" value="Ribsml_uS5_D2-typ_fold_subgr"/>
</dbReference>
<proteinExistence type="inferred from homology"/>
<accession>A0ABY4N3J6</accession>
<evidence type="ECO:0000259" key="9">
    <source>
        <dbReference type="Pfam" id="PF10509"/>
    </source>
</evidence>
<dbReference type="SUPFAM" id="SSF55060">
    <property type="entry name" value="GHMP Kinase, C-terminal domain"/>
    <property type="match status" value="1"/>
</dbReference>
<protein>
    <submittedName>
        <fullName evidence="10">Galactokinase</fullName>
    </submittedName>
</protein>
<keyword evidence="5" id="KW-0067">ATP-binding</keyword>